<accession>A0A1G2AAT8</accession>
<dbReference type="AlphaFoldDB" id="A0A1G2AAT8"/>
<dbReference type="EMBL" id="MHJU01000005">
    <property type="protein sequence ID" value="OGY73942.1"/>
    <property type="molecule type" value="Genomic_DNA"/>
</dbReference>
<evidence type="ECO:0000259" key="1">
    <source>
        <dbReference type="PROSITE" id="PS51330"/>
    </source>
</evidence>
<feature type="domain" description="DHFR" evidence="1">
    <location>
        <begin position="2"/>
        <end position="172"/>
    </location>
</feature>
<dbReference type="Gene3D" id="3.40.430.10">
    <property type="entry name" value="Dihydrofolate Reductase, subunit A"/>
    <property type="match status" value="1"/>
</dbReference>
<dbReference type="InterPro" id="IPR050765">
    <property type="entry name" value="Riboflavin_Biosynth_HTPR"/>
</dbReference>
<reference evidence="2 3" key="1">
    <citation type="journal article" date="2016" name="Nat. Commun.">
        <title>Thousands of microbial genomes shed light on interconnected biogeochemical processes in an aquifer system.</title>
        <authorList>
            <person name="Anantharaman K."/>
            <person name="Brown C.T."/>
            <person name="Hug L.A."/>
            <person name="Sharon I."/>
            <person name="Castelle C.J."/>
            <person name="Probst A.J."/>
            <person name="Thomas B.C."/>
            <person name="Singh A."/>
            <person name="Wilkins M.J."/>
            <person name="Karaoz U."/>
            <person name="Brodie E.L."/>
            <person name="Williams K.H."/>
            <person name="Hubbard S.S."/>
            <person name="Banfield J.F."/>
        </authorList>
    </citation>
    <scope>NUCLEOTIDE SEQUENCE [LARGE SCALE GENOMIC DNA]</scope>
</reference>
<proteinExistence type="predicted"/>
<dbReference type="GO" id="GO:0046654">
    <property type="term" value="P:tetrahydrofolate biosynthetic process"/>
    <property type="evidence" value="ECO:0007669"/>
    <property type="project" value="InterPro"/>
</dbReference>
<evidence type="ECO:0000313" key="3">
    <source>
        <dbReference type="Proteomes" id="UP000178315"/>
    </source>
</evidence>
<dbReference type="Pfam" id="PF00186">
    <property type="entry name" value="DHFR_1"/>
    <property type="match status" value="1"/>
</dbReference>
<comment type="caution">
    <text evidence="2">The sequence shown here is derived from an EMBL/GenBank/DDBJ whole genome shotgun (WGS) entry which is preliminary data.</text>
</comment>
<dbReference type="PANTHER" id="PTHR38011">
    <property type="entry name" value="DIHYDROFOLATE REDUCTASE FAMILY PROTEIN (AFU_ORTHOLOGUE AFUA_8G06820)"/>
    <property type="match status" value="1"/>
</dbReference>
<organism evidence="2 3">
    <name type="scientific">Candidatus Jacksonbacteria bacterium RIFCSPLOWO2_02_FULL_44_20</name>
    <dbReference type="NCBI Taxonomy" id="1798460"/>
    <lineage>
        <taxon>Bacteria</taxon>
        <taxon>Candidatus Jacksoniibacteriota</taxon>
    </lineage>
</organism>
<dbReference type="InterPro" id="IPR024072">
    <property type="entry name" value="DHFR-like_dom_sf"/>
</dbReference>
<dbReference type="InterPro" id="IPR001796">
    <property type="entry name" value="DHFR_dom"/>
</dbReference>
<dbReference type="GO" id="GO:0004146">
    <property type="term" value="F:dihydrofolate reductase activity"/>
    <property type="evidence" value="ECO:0007669"/>
    <property type="project" value="InterPro"/>
</dbReference>
<dbReference type="PROSITE" id="PS51330">
    <property type="entry name" value="DHFR_2"/>
    <property type="match status" value="1"/>
</dbReference>
<name>A0A1G2AAT8_9BACT</name>
<dbReference type="Proteomes" id="UP000178315">
    <property type="component" value="Unassembled WGS sequence"/>
</dbReference>
<dbReference type="PRINTS" id="PR00070">
    <property type="entry name" value="DHFR"/>
</dbReference>
<gene>
    <name evidence="2" type="ORF">A3H61_02040</name>
</gene>
<dbReference type="PANTHER" id="PTHR38011:SF7">
    <property type="entry name" value="2,5-DIAMINO-6-RIBOSYLAMINO-4(3H)-PYRIMIDINONE 5'-PHOSPHATE REDUCTASE"/>
    <property type="match status" value="1"/>
</dbReference>
<evidence type="ECO:0000313" key="2">
    <source>
        <dbReference type="EMBL" id="OGY73942.1"/>
    </source>
</evidence>
<sequence length="172" mass="19366">MQTILIAAITLDGKIAKHALHNVDWTSSADKRFFKEQTEKAGVVIVGSHTYQALPKPLKNRLTLVMTRSPHLYKEREVPNVLEFKNTAPRGILKELSERGFKRAVIGGGAEIYALFLREKLVDELYFTIAPKIFGRGVSIFGNDVELNAETLKLTEVKRLGDDEVLVKYKVL</sequence>
<dbReference type="SUPFAM" id="SSF53597">
    <property type="entry name" value="Dihydrofolate reductase-like"/>
    <property type="match status" value="1"/>
</dbReference>
<protein>
    <recommendedName>
        <fullName evidence="1">DHFR domain-containing protein</fullName>
    </recommendedName>
</protein>